<name>A0A0J6FRV4_COCPO</name>
<reference evidence="3" key="3">
    <citation type="journal article" date="2010" name="Genome Res.">
        <title>Population genomic sequencing of Coccidioides fungi reveals recent hybridization and transposon control.</title>
        <authorList>
            <person name="Neafsey D.E."/>
            <person name="Barker B.M."/>
            <person name="Sharpton T.J."/>
            <person name="Stajich J.E."/>
            <person name="Park D.J."/>
            <person name="Whiston E."/>
            <person name="Hung C.-Y."/>
            <person name="McMahan C."/>
            <person name="White J."/>
            <person name="Sykes S."/>
            <person name="Heiman D."/>
            <person name="Young S."/>
            <person name="Zeng Q."/>
            <person name="Abouelleil A."/>
            <person name="Aftuck L."/>
            <person name="Bessette D."/>
            <person name="Brown A."/>
            <person name="FitzGerald M."/>
            <person name="Lui A."/>
            <person name="Macdonald J.P."/>
            <person name="Priest M."/>
            <person name="Orbach M.J."/>
            <person name="Galgiani J.N."/>
            <person name="Kirkland T.N."/>
            <person name="Cole G.T."/>
            <person name="Birren B.W."/>
            <person name="Henn M.R."/>
            <person name="Taylor J.W."/>
            <person name="Rounsley S.D."/>
        </authorList>
    </citation>
    <scope>NUCLEOTIDE SEQUENCE [LARGE SCALE GENOMIC DNA]</scope>
    <source>
        <strain evidence="3">RMSCC 3488</strain>
    </source>
</reference>
<gene>
    <name evidence="2" type="ORF">CPAG_08448</name>
</gene>
<dbReference type="VEuPathDB" id="FungiDB:CPAG_08448"/>
<dbReference type="AlphaFoldDB" id="A0A0J6FRV4"/>
<reference evidence="2 3" key="1">
    <citation type="submission" date="2007-06" db="EMBL/GenBank/DDBJ databases">
        <title>The Genome Sequence of Coccidioides posadasii RMSCC_3488.</title>
        <authorList>
            <consortium name="Coccidioides Genome Resources Consortium"/>
            <consortium name="The Broad Institute Genome Sequencing Platform"/>
            <person name="Henn M.R."/>
            <person name="Sykes S."/>
            <person name="Young S."/>
            <person name="Jaffe D."/>
            <person name="Berlin A."/>
            <person name="Alvarez P."/>
            <person name="Butler J."/>
            <person name="Gnerre S."/>
            <person name="Grabherr M."/>
            <person name="Mauceli E."/>
            <person name="Brockman W."/>
            <person name="Kodira C."/>
            <person name="Alvarado L."/>
            <person name="Zeng Q."/>
            <person name="Crawford M."/>
            <person name="Antoine C."/>
            <person name="Devon K."/>
            <person name="Galgiani J."/>
            <person name="Orsborn K."/>
            <person name="Lewis M.L."/>
            <person name="Nusbaum C."/>
            <person name="Galagan J."/>
            <person name="Birren B."/>
        </authorList>
    </citation>
    <scope>NUCLEOTIDE SEQUENCE [LARGE SCALE GENOMIC DNA]</scope>
    <source>
        <strain evidence="2 3">RMSCC 3488</strain>
    </source>
</reference>
<proteinExistence type="predicted"/>
<feature type="compositionally biased region" description="Basic and acidic residues" evidence="1">
    <location>
        <begin position="103"/>
        <end position="112"/>
    </location>
</feature>
<organism evidence="2 3">
    <name type="scientific">Coccidioides posadasii RMSCC 3488</name>
    <dbReference type="NCBI Taxonomy" id="454284"/>
    <lineage>
        <taxon>Eukaryota</taxon>
        <taxon>Fungi</taxon>
        <taxon>Dikarya</taxon>
        <taxon>Ascomycota</taxon>
        <taxon>Pezizomycotina</taxon>
        <taxon>Eurotiomycetes</taxon>
        <taxon>Eurotiomycetidae</taxon>
        <taxon>Onygenales</taxon>
        <taxon>Onygenaceae</taxon>
        <taxon>Coccidioides</taxon>
    </lineage>
</organism>
<evidence type="ECO:0000256" key="1">
    <source>
        <dbReference type="SAM" id="MobiDB-lite"/>
    </source>
</evidence>
<feature type="region of interest" description="Disordered" evidence="1">
    <location>
        <begin position="76"/>
        <end position="112"/>
    </location>
</feature>
<feature type="compositionally biased region" description="Basic and acidic residues" evidence="1">
    <location>
        <begin position="76"/>
        <end position="95"/>
    </location>
</feature>
<dbReference type="EMBL" id="DS268113">
    <property type="protein sequence ID" value="KMM72150.1"/>
    <property type="molecule type" value="Genomic_DNA"/>
</dbReference>
<protein>
    <submittedName>
        <fullName evidence="2">Uncharacterized protein</fullName>
    </submittedName>
</protein>
<accession>A0A0J6FRV4</accession>
<reference evidence="3" key="2">
    <citation type="journal article" date="2009" name="Genome Res.">
        <title>Comparative genomic analyses of the human fungal pathogens Coccidioides and their relatives.</title>
        <authorList>
            <person name="Sharpton T.J."/>
            <person name="Stajich J.E."/>
            <person name="Rounsley S.D."/>
            <person name="Gardner M.J."/>
            <person name="Wortman J.R."/>
            <person name="Jordar V.S."/>
            <person name="Maiti R."/>
            <person name="Kodira C.D."/>
            <person name="Neafsey D.E."/>
            <person name="Zeng Q."/>
            <person name="Hung C.-Y."/>
            <person name="McMahan C."/>
            <person name="Muszewska A."/>
            <person name="Grynberg M."/>
            <person name="Mandel M.A."/>
            <person name="Kellner E.M."/>
            <person name="Barker B.M."/>
            <person name="Galgiani J.N."/>
            <person name="Orbach M.J."/>
            <person name="Kirkland T.N."/>
            <person name="Cole G.T."/>
            <person name="Henn M.R."/>
            <person name="Birren B.W."/>
            <person name="Taylor J.W."/>
        </authorList>
    </citation>
    <scope>NUCLEOTIDE SEQUENCE [LARGE SCALE GENOMIC DNA]</scope>
    <source>
        <strain evidence="3">RMSCC 3488</strain>
    </source>
</reference>
<sequence length="112" mass="12928">MPVRVLTESPGQVYTTATGKAWDEQFPVRYQQRRDVCSSQTRLERGGWGRGRISRCARNTGEDVGTKSKRWIRVSRKGERTGSGRTEMKAALKARDKIKRRSRERERESEKG</sequence>
<evidence type="ECO:0000313" key="2">
    <source>
        <dbReference type="EMBL" id="KMM72150.1"/>
    </source>
</evidence>
<dbReference type="Proteomes" id="UP000054567">
    <property type="component" value="Unassembled WGS sequence"/>
</dbReference>
<evidence type="ECO:0000313" key="3">
    <source>
        <dbReference type="Proteomes" id="UP000054567"/>
    </source>
</evidence>